<evidence type="ECO:0000313" key="3">
    <source>
        <dbReference type="Proteomes" id="UP001055102"/>
    </source>
</evidence>
<dbReference type="Proteomes" id="UP001055102">
    <property type="component" value="Unassembled WGS sequence"/>
</dbReference>
<keyword evidence="3" id="KW-1185">Reference proteome</keyword>
<dbReference type="Gene3D" id="3.40.366.10">
    <property type="entry name" value="Malonyl-Coenzyme A Acyl Carrier Protein, domain 2"/>
    <property type="match status" value="1"/>
</dbReference>
<accession>A0ABQ4SY59</accession>
<evidence type="ECO:0000313" key="2">
    <source>
        <dbReference type="EMBL" id="GJE07408.1"/>
    </source>
</evidence>
<dbReference type="InterPro" id="IPR001227">
    <property type="entry name" value="Ac_transferase_dom_sf"/>
</dbReference>
<organism evidence="2 3">
    <name type="scientific">Methylobacterium jeotgali</name>
    <dbReference type="NCBI Taxonomy" id="381630"/>
    <lineage>
        <taxon>Bacteria</taxon>
        <taxon>Pseudomonadati</taxon>
        <taxon>Pseudomonadota</taxon>
        <taxon>Alphaproteobacteria</taxon>
        <taxon>Hyphomicrobiales</taxon>
        <taxon>Methylobacteriaceae</taxon>
        <taxon>Methylobacterium</taxon>
    </lineage>
</organism>
<dbReference type="EMBL" id="BPQR01000045">
    <property type="protein sequence ID" value="GJE07408.1"/>
    <property type="molecule type" value="Genomic_DNA"/>
</dbReference>
<dbReference type="InterPro" id="IPR014043">
    <property type="entry name" value="Acyl_transferase_dom"/>
</dbReference>
<dbReference type="SUPFAM" id="SSF55048">
    <property type="entry name" value="Probable ACP-binding domain of malonyl-CoA ACP transacylase"/>
    <property type="match status" value="1"/>
</dbReference>
<reference evidence="2" key="2">
    <citation type="submission" date="2021-08" db="EMBL/GenBank/DDBJ databases">
        <authorList>
            <person name="Tani A."/>
            <person name="Ola A."/>
            <person name="Ogura Y."/>
            <person name="Katsura K."/>
            <person name="Hayashi T."/>
        </authorList>
    </citation>
    <scope>NUCLEOTIDE SEQUENCE</scope>
    <source>
        <strain evidence="2">LMG 23639</strain>
    </source>
</reference>
<dbReference type="SUPFAM" id="SSF52151">
    <property type="entry name" value="FabD/lysophospholipase-like"/>
    <property type="match status" value="1"/>
</dbReference>
<reference evidence="2" key="1">
    <citation type="journal article" date="2021" name="Front. Microbiol.">
        <title>Comprehensive Comparative Genomics and Phenotyping of Methylobacterium Species.</title>
        <authorList>
            <person name="Alessa O."/>
            <person name="Ogura Y."/>
            <person name="Fujitani Y."/>
            <person name="Takami H."/>
            <person name="Hayashi T."/>
            <person name="Sahin N."/>
            <person name="Tani A."/>
        </authorList>
    </citation>
    <scope>NUCLEOTIDE SEQUENCE</scope>
    <source>
        <strain evidence="2">LMG 23639</strain>
    </source>
</reference>
<comment type="caution">
    <text evidence="2">The sequence shown here is derived from an EMBL/GenBank/DDBJ whole genome shotgun (WGS) entry which is preliminary data.</text>
</comment>
<dbReference type="Pfam" id="PF00698">
    <property type="entry name" value="Acyl_transf_1"/>
    <property type="match status" value="1"/>
</dbReference>
<evidence type="ECO:0000259" key="1">
    <source>
        <dbReference type="SMART" id="SM00827"/>
    </source>
</evidence>
<dbReference type="InterPro" id="IPR016036">
    <property type="entry name" value="Malonyl_transacylase_ACP-bd"/>
</dbReference>
<dbReference type="PANTHER" id="PTHR42681:SF6">
    <property type="entry name" value="BLL0263 PROTEIN"/>
    <property type="match status" value="1"/>
</dbReference>
<feature type="domain" description="Malonyl-CoA:ACP transacylase (MAT)" evidence="1">
    <location>
        <begin position="7"/>
        <end position="307"/>
    </location>
</feature>
<dbReference type="RefSeq" id="WP_238276560.1">
    <property type="nucleotide sequence ID" value="NZ_BPQR01000045.1"/>
</dbReference>
<dbReference type="InterPro" id="IPR016035">
    <property type="entry name" value="Acyl_Trfase/lysoPLipase"/>
</dbReference>
<dbReference type="Gene3D" id="3.30.70.250">
    <property type="entry name" value="Malonyl-CoA ACP transacylase, ACP-binding"/>
    <property type="match status" value="1"/>
</dbReference>
<gene>
    <name evidence="2" type="primary">fabD_2</name>
    <name evidence="2" type="ORF">AOPFMNJM_2737</name>
</gene>
<dbReference type="SMART" id="SM00827">
    <property type="entry name" value="PKS_AT"/>
    <property type="match status" value="1"/>
</dbReference>
<dbReference type="InterPro" id="IPR050858">
    <property type="entry name" value="Mal-CoA-ACP_Trans/PKS_FabD"/>
</dbReference>
<protein>
    <submittedName>
        <fullName evidence="2">Malonyl CoA-acyl carrier protein transacylase</fullName>
    </submittedName>
</protein>
<name>A0ABQ4SY59_9HYPH</name>
<proteinExistence type="predicted"/>
<sequence length="309" mass="31274">MSTLAILCSGQGGQGPGMFALTEGEAAAEPVFRAAAALLGADPRALVASAEPGALHANRTAQILCCTAALAAWACLGPRAAPRRVVAGYSVGEVPAWSVAGAMTFDAALAVTAERADLMDAATPGPSAMAAVRGLSPANLERVRGEAGVHVAIRNGPDQAVLAGSRDAMARALAAAEAAGAAKVTAIPVAVPSHTPLLKAAAEAFAGRLRVREDVRRPAARLLSGIDGAAVFDPRAGLQKLARAVAETVDWAACLEACRAAGATRAFELGPGASLARMMGGLLPERDCRSLADFRTLEGAAAWLREAED</sequence>
<dbReference type="PANTHER" id="PTHR42681">
    <property type="entry name" value="MALONYL-COA-ACYL CARRIER PROTEIN TRANSACYLASE, MITOCHONDRIAL"/>
    <property type="match status" value="1"/>
</dbReference>